<dbReference type="STRING" id="871325.SAMN05444349_10965"/>
<protein>
    <recommendedName>
        <fullName evidence="5">Transglycosylase SLT domain-containing protein</fullName>
    </recommendedName>
</protein>
<keyword evidence="1" id="KW-0175">Coiled coil</keyword>
<dbReference type="AlphaFoldDB" id="A0A1M4XZJ6"/>
<proteinExistence type="predicted"/>
<dbReference type="RefSeq" id="WP_025074427.1">
    <property type="nucleotide sequence ID" value="NZ_FQVD01000009.1"/>
</dbReference>
<gene>
    <name evidence="3" type="ORF">SAMN05444349_10965</name>
</gene>
<sequence>MKKWTFLVASAMLVGATPVFTGCIDNDEPEGINILRKAKAELIIAKKVVEEAESLRVKAEATKLEAEAKVQEAEAELRKAQAEKVKAEAAQVAALTESEKAKYAAEIAEIEARIAQSKAETEVAIAAAESARQAAEDAHQQALAEMEKAKNTLSVEERATIEMYQKRYDAAATEYNSRYIAYTDAQREYVKALAAAEKGQNNVQYTRQLEKNVITQQENVELKKIALEEAEAKLEEVKAYVPGALAVKLTEAQDKWNDIQDELNALNVKIAEERIKNDAEYKKQADLQKAYNDLMTTEDAKIYAKPLTIELPTIGIPGYQEGKYEIIEEKVYGFHVDKDGEAIASNSHNGYVTAVGQVKNFISGLTSKQLDKDDQAWTQASINEMTAELKGLQEAYDADLKTWQMAVDGYNSGNGTVYSKYVGYNPLINRINNYNTSVEKLEPLRVDWIAKTEAKDAAEQAWNDKTGAGEHTAWFIWRETKNKAQEEYESVANNMYNGAEKDGTAWAAYRATAQTLYNAVHKAQEDMRVAENKISLLEEKLAQNPTDEALKAQLDAAKKELGADDTEGLRKVYAEASKNRNEGLAKAAKTRDNAIAIAERERDLALAQASKDYTNHNIDWTATNGIDPAFVAELKKNYEEADAAWIKADELYQPAKEAAITLHNEMSEAYVTLKENVLDDLSGTSFVGSSYPVVIENGLNIGYYSLSSIVDDREAQTFDIKDLVINSKNFVIVASRVLYGLPSMIDKSNDQQYNNIINGLLNAERITPLEKAELDKIIIAEHYLTDREYEAPTWYGFYGSFGNKLAKERDIAYAKAFINEQPTIDAVLATLNEYLTDLEAQKDAQGEVVLEAYNNCDEQNEVVKELEAAFEPERRELSMKSKLQGKLVASIEGAMEAEGTSDEAKRDEAAIKSLIEIWTTNVKDAKDAEFSAGTQLQIAEKTLEAWNNELIDAADAKKVLMDNAKYYLDIAKTTVDNTAAELQMILERIGVSTKE</sequence>
<dbReference type="PROSITE" id="PS51257">
    <property type="entry name" value="PROKAR_LIPOPROTEIN"/>
    <property type="match status" value="1"/>
</dbReference>
<feature type="coiled-coil region" evidence="1">
    <location>
        <begin position="35"/>
        <end position="159"/>
    </location>
</feature>
<accession>A0A1M4XZJ6</accession>
<evidence type="ECO:0000313" key="3">
    <source>
        <dbReference type="EMBL" id="SHE98997.1"/>
    </source>
</evidence>
<evidence type="ECO:0000313" key="4">
    <source>
        <dbReference type="Proteomes" id="UP000184436"/>
    </source>
</evidence>
<feature type="signal peptide" evidence="2">
    <location>
        <begin position="1"/>
        <end position="21"/>
    </location>
</feature>
<dbReference type="EMBL" id="FQVD01000009">
    <property type="protein sequence ID" value="SHE98997.1"/>
    <property type="molecule type" value="Genomic_DNA"/>
</dbReference>
<keyword evidence="2" id="KW-0732">Signal</keyword>
<evidence type="ECO:0000256" key="1">
    <source>
        <dbReference type="SAM" id="Coils"/>
    </source>
</evidence>
<feature type="chain" id="PRO_5030031193" description="Transglycosylase SLT domain-containing protein" evidence="2">
    <location>
        <begin position="22"/>
        <end position="995"/>
    </location>
</feature>
<name>A0A1M4XZJ6_9BACE</name>
<reference evidence="3 4" key="1">
    <citation type="submission" date="2016-11" db="EMBL/GenBank/DDBJ databases">
        <authorList>
            <person name="Jaros S."/>
            <person name="Januszkiewicz K."/>
            <person name="Wedrychowicz H."/>
        </authorList>
    </citation>
    <scope>NUCLEOTIDE SEQUENCE [LARGE SCALE GENOMIC DNA]</scope>
    <source>
        <strain evidence="3 4">DSM 26883</strain>
    </source>
</reference>
<dbReference type="Proteomes" id="UP000184436">
    <property type="component" value="Unassembled WGS sequence"/>
</dbReference>
<evidence type="ECO:0000256" key="2">
    <source>
        <dbReference type="SAM" id="SignalP"/>
    </source>
</evidence>
<keyword evidence="4" id="KW-1185">Reference proteome</keyword>
<feature type="coiled-coil region" evidence="1">
    <location>
        <begin position="220"/>
        <end position="269"/>
    </location>
</feature>
<feature type="coiled-coil region" evidence="1">
    <location>
        <begin position="513"/>
        <end position="540"/>
    </location>
</feature>
<dbReference type="OrthoDB" id="1050778at2"/>
<organism evidence="3 4">
    <name type="scientific">Bacteroides faecichinchillae</name>
    <dbReference type="NCBI Taxonomy" id="871325"/>
    <lineage>
        <taxon>Bacteria</taxon>
        <taxon>Pseudomonadati</taxon>
        <taxon>Bacteroidota</taxon>
        <taxon>Bacteroidia</taxon>
        <taxon>Bacteroidales</taxon>
        <taxon>Bacteroidaceae</taxon>
        <taxon>Bacteroides</taxon>
    </lineage>
</organism>
<evidence type="ECO:0008006" key="5">
    <source>
        <dbReference type="Google" id="ProtNLM"/>
    </source>
</evidence>